<evidence type="ECO:0000313" key="2">
    <source>
        <dbReference type="EMBL" id="KAL3092240.1"/>
    </source>
</evidence>
<gene>
    <name evidence="2" type="ORF">niasHT_022203</name>
</gene>
<feature type="region of interest" description="Disordered" evidence="1">
    <location>
        <begin position="1"/>
        <end position="47"/>
    </location>
</feature>
<evidence type="ECO:0000256" key="1">
    <source>
        <dbReference type="SAM" id="MobiDB-lite"/>
    </source>
</evidence>
<name>A0ABD2JNN8_9BILA</name>
<protein>
    <submittedName>
        <fullName evidence="2">Uncharacterized protein</fullName>
    </submittedName>
</protein>
<feature type="compositionally biased region" description="Polar residues" evidence="1">
    <location>
        <begin position="37"/>
        <end position="47"/>
    </location>
</feature>
<evidence type="ECO:0000313" key="3">
    <source>
        <dbReference type="Proteomes" id="UP001620626"/>
    </source>
</evidence>
<feature type="compositionally biased region" description="Polar residues" evidence="1">
    <location>
        <begin position="1"/>
        <end position="13"/>
    </location>
</feature>
<sequence length="173" mass="18904">MRSNVANNKQTIGQQQQQQIDEEIPAGGESPPPLPNPSMSCANTPGTKQHTHPSTADCFCVCYGPMCGGRDARSAAGISSADHLLIIQSIVFVRRRRRRRLSGERTSGVCCMDTAVCSKQANPKRQMVYTVAAPSAFGGGRFVWGGSDWERREHRVCVLAADDLITPRPVHHF</sequence>
<organism evidence="2 3">
    <name type="scientific">Heterodera trifolii</name>
    <dbReference type="NCBI Taxonomy" id="157864"/>
    <lineage>
        <taxon>Eukaryota</taxon>
        <taxon>Metazoa</taxon>
        <taxon>Ecdysozoa</taxon>
        <taxon>Nematoda</taxon>
        <taxon>Chromadorea</taxon>
        <taxon>Rhabditida</taxon>
        <taxon>Tylenchina</taxon>
        <taxon>Tylenchomorpha</taxon>
        <taxon>Tylenchoidea</taxon>
        <taxon>Heteroderidae</taxon>
        <taxon>Heteroderinae</taxon>
        <taxon>Heterodera</taxon>
    </lineage>
</organism>
<accession>A0ABD2JNN8</accession>
<comment type="caution">
    <text evidence="2">The sequence shown here is derived from an EMBL/GenBank/DDBJ whole genome shotgun (WGS) entry which is preliminary data.</text>
</comment>
<keyword evidence="3" id="KW-1185">Reference proteome</keyword>
<dbReference type="EMBL" id="JBICBT010000925">
    <property type="protein sequence ID" value="KAL3092240.1"/>
    <property type="molecule type" value="Genomic_DNA"/>
</dbReference>
<reference evidence="2 3" key="1">
    <citation type="submission" date="2024-10" db="EMBL/GenBank/DDBJ databases">
        <authorList>
            <person name="Kim D."/>
        </authorList>
    </citation>
    <scope>NUCLEOTIDE SEQUENCE [LARGE SCALE GENOMIC DNA]</scope>
    <source>
        <strain evidence="2">BH-2024</strain>
    </source>
</reference>
<dbReference type="AlphaFoldDB" id="A0ABD2JNN8"/>
<proteinExistence type="predicted"/>
<dbReference type="Proteomes" id="UP001620626">
    <property type="component" value="Unassembled WGS sequence"/>
</dbReference>